<evidence type="ECO:0000256" key="2">
    <source>
        <dbReference type="ARBA" id="ARBA00004236"/>
    </source>
</evidence>
<dbReference type="HOGENOM" id="CLU_009289_1_1_0"/>
<dbReference type="InterPro" id="IPR050515">
    <property type="entry name" value="Beta-lactam/transpept"/>
</dbReference>
<feature type="region of interest" description="Disordered" evidence="11">
    <location>
        <begin position="866"/>
        <end position="899"/>
    </location>
</feature>
<evidence type="ECO:0000256" key="8">
    <source>
        <dbReference type="ARBA" id="ARBA00022989"/>
    </source>
</evidence>
<protein>
    <submittedName>
        <fullName evidence="15">Peptidoglycan glycosyltransferase</fullName>
        <ecNumber evidence="15">2.4.1.129</ecNumber>
    </submittedName>
</protein>
<keyword evidence="15" id="KW-0328">Glycosyltransferase</keyword>
<dbReference type="Gene3D" id="3.90.1310.10">
    <property type="entry name" value="Penicillin-binding protein 2a (Domain 2)"/>
    <property type="match status" value="1"/>
</dbReference>
<evidence type="ECO:0000256" key="1">
    <source>
        <dbReference type="ARBA" id="ARBA00004167"/>
    </source>
</evidence>
<dbReference type="KEGG" id="rca:Rcas_1673"/>
<evidence type="ECO:0000256" key="7">
    <source>
        <dbReference type="ARBA" id="ARBA00022984"/>
    </source>
</evidence>
<evidence type="ECO:0000259" key="13">
    <source>
        <dbReference type="Pfam" id="PF00905"/>
    </source>
</evidence>
<dbReference type="GO" id="GO:0016757">
    <property type="term" value="F:glycosyltransferase activity"/>
    <property type="evidence" value="ECO:0007669"/>
    <property type="project" value="UniProtKB-KW"/>
</dbReference>
<evidence type="ECO:0000256" key="6">
    <source>
        <dbReference type="ARBA" id="ARBA00022960"/>
    </source>
</evidence>
<feature type="domain" description="Penicillin-binding protein transpeptidase" evidence="13">
    <location>
        <begin position="480"/>
        <end position="855"/>
    </location>
</feature>
<keyword evidence="4" id="KW-1003">Cell membrane</keyword>
<dbReference type="GO" id="GO:0005886">
    <property type="term" value="C:plasma membrane"/>
    <property type="evidence" value="ECO:0007669"/>
    <property type="project" value="UniProtKB-SubCell"/>
</dbReference>
<evidence type="ECO:0000259" key="14">
    <source>
        <dbReference type="Pfam" id="PF03717"/>
    </source>
</evidence>
<dbReference type="Pfam" id="PF00905">
    <property type="entry name" value="Transpeptidase"/>
    <property type="match status" value="1"/>
</dbReference>
<comment type="similarity">
    <text evidence="3">Belongs to the transpeptidase family.</text>
</comment>
<proteinExistence type="inferred from homology"/>
<keyword evidence="8 12" id="KW-1133">Transmembrane helix</keyword>
<dbReference type="Proteomes" id="UP000000263">
    <property type="component" value="Chromosome"/>
</dbReference>
<dbReference type="PANTHER" id="PTHR30627">
    <property type="entry name" value="PEPTIDOGLYCAN D,D-TRANSPEPTIDASE"/>
    <property type="match status" value="1"/>
</dbReference>
<dbReference type="GO" id="GO:0071972">
    <property type="term" value="F:peptidoglycan L,D-transpeptidase activity"/>
    <property type="evidence" value="ECO:0007669"/>
    <property type="project" value="TreeGrafter"/>
</dbReference>
<keyword evidence="16" id="KW-1185">Reference proteome</keyword>
<dbReference type="InterPro" id="IPR001460">
    <property type="entry name" value="PCN-bd_Tpept"/>
</dbReference>
<feature type="transmembrane region" description="Helical" evidence="12">
    <location>
        <begin position="12"/>
        <end position="35"/>
    </location>
</feature>
<accession>A7NJU5</accession>
<comment type="subcellular location">
    <subcellularLocation>
        <location evidence="2">Cell membrane</location>
    </subcellularLocation>
    <subcellularLocation>
        <location evidence="1">Membrane</location>
        <topology evidence="1">Single-pass membrane protein</topology>
    </subcellularLocation>
</comment>
<dbReference type="Gene3D" id="3.40.710.10">
    <property type="entry name" value="DD-peptidase/beta-lactamase superfamily"/>
    <property type="match status" value="1"/>
</dbReference>
<evidence type="ECO:0000256" key="10">
    <source>
        <dbReference type="ARBA" id="ARBA00023316"/>
    </source>
</evidence>
<evidence type="ECO:0000256" key="9">
    <source>
        <dbReference type="ARBA" id="ARBA00023136"/>
    </source>
</evidence>
<dbReference type="AlphaFoldDB" id="A7NJU5"/>
<dbReference type="eggNOG" id="COG0768">
    <property type="taxonomic scope" value="Bacteria"/>
</dbReference>
<dbReference type="GO" id="GO:0071555">
    <property type="term" value="P:cell wall organization"/>
    <property type="evidence" value="ECO:0007669"/>
    <property type="project" value="UniProtKB-KW"/>
</dbReference>
<dbReference type="STRING" id="383372.Rcas_1673"/>
<evidence type="ECO:0000313" key="16">
    <source>
        <dbReference type="Proteomes" id="UP000000263"/>
    </source>
</evidence>
<evidence type="ECO:0000256" key="4">
    <source>
        <dbReference type="ARBA" id="ARBA00022475"/>
    </source>
</evidence>
<dbReference type="GO" id="GO:0008360">
    <property type="term" value="P:regulation of cell shape"/>
    <property type="evidence" value="ECO:0007669"/>
    <property type="project" value="UniProtKB-KW"/>
</dbReference>
<feature type="domain" description="Penicillin-binding protein dimerisation" evidence="14">
    <location>
        <begin position="62"/>
        <end position="420"/>
    </location>
</feature>
<dbReference type="PANTHER" id="PTHR30627:SF2">
    <property type="entry name" value="PEPTIDOGLYCAN D,D-TRANSPEPTIDASE MRDA"/>
    <property type="match status" value="1"/>
</dbReference>
<evidence type="ECO:0000256" key="5">
    <source>
        <dbReference type="ARBA" id="ARBA00022692"/>
    </source>
</evidence>
<evidence type="ECO:0000313" key="15">
    <source>
        <dbReference type="EMBL" id="ABU57765.1"/>
    </source>
</evidence>
<evidence type="ECO:0000256" key="11">
    <source>
        <dbReference type="SAM" id="MobiDB-lite"/>
    </source>
</evidence>
<feature type="compositionally biased region" description="Polar residues" evidence="11">
    <location>
        <begin position="884"/>
        <end position="899"/>
    </location>
</feature>
<keyword evidence="6" id="KW-0133">Cell shape</keyword>
<dbReference type="SUPFAM" id="SSF56519">
    <property type="entry name" value="Penicillin binding protein dimerisation domain"/>
    <property type="match status" value="1"/>
</dbReference>
<reference evidence="15 16" key="1">
    <citation type="submission" date="2007-08" db="EMBL/GenBank/DDBJ databases">
        <title>Complete sequence of Roseiflexus castenholzii DSM 13941.</title>
        <authorList>
            <consortium name="US DOE Joint Genome Institute"/>
            <person name="Copeland A."/>
            <person name="Lucas S."/>
            <person name="Lapidus A."/>
            <person name="Barry K."/>
            <person name="Glavina del Rio T."/>
            <person name="Dalin E."/>
            <person name="Tice H."/>
            <person name="Pitluck S."/>
            <person name="Thompson L.S."/>
            <person name="Brettin T."/>
            <person name="Bruce D."/>
            <person name="Detter J.C."/>
            <person name="Han C."/>
            <person name="Tapia R."/>
            <person name="Schmutz J."/>
            <person name="Larimer F."/>
            <person name="Land M."/>
            <person name="Hauser L."/>
            <person name="Kyrpides N."/>
            <person name="Mikhailova N."/>
            <person name="Bryant D.A."/>
            <person name="Hanada S."/>
            <person name="Tsukatani Y."/>
            <person name="Richardson P."/>
        </authorList>
    </citation>
    <scope>NUCLEOTIDE SEQUENCE [LARGE SCALE GENOMIC DNA]</scope>
    <source>
        <strain evidence="16">DSM 13941 / HLO8</strain>
    </source>
</reference>
<gene>
    <name evidence="15" type="ordered locus">Rcas_1673</name>
</gene>
<keyword evidence="9 12" id="KW-0472">Membrane</keyword>
<sequence>MCIREAHKACMNISRLAGLQIIALLIFAILVGRLYQLQLVEAQAEQFRYTTAVRVMRYLPMRPLRGEVFASDGKTLLAQTVPIYTVAVRPADLPADPVARAQVFAHLSQTIGITSTLIVSPAAALDRDPVLRSDLNQGLGAEAVARAQRVEPPLTASFAVTPDRRAALDEFATRYHRLVQIEASPEALDDAPAPGPSPLTVTLTISPASALQFNLALREDLTGAVGEQAVTALGSPVSWLRIEASPSSTLHALRLSTAYSDVLTLENPVAAMVERANIPGYQTLTIREDIPHTVALALIENAAALPGVVIEQDYRRRYPLSAETPSLSYILGYIGRVNQCELVRQNPARSWMSGLLDSIGNSIECGIIQKQINPYELGLPRYLPDDRIGKFGVEASYEEELRGQLGMQEVLVDALGRPVRPPQTIKAPRDGHNLVLTIDAQLQRQTEIILRNWIDESERRRQTMPDRFAYKRNYDPIRSGVAIVVEVKTGRILAMVNWPAYDNNIWDPARSAELQEFFFPSDPEKQKELARLSLQTNRAISGQYPPGSTLKQFDAAIALQRGVITEHTTIRDPGRLLVEDQYVPGVVYQYVNASSRDNGKIDVRQALKVSSNIFFMSVAGGNRENVINLKPEEQIIEKGLGISALAEGLGWFGFGEPTGVRLRGEEAGRVPTPAWKQRVLRSAWTTGDTYNAAIGQGNLEVTPLQLVMASAAIANDGLLYRPQIVRAITDSSGNIIREIQPELIRRVPIDPKHLQVVREGMRLSVTEGPNIAARDQCSGLSIAGKTGTAEFGPLMTIPAPDGRGTREVRQSHAWFVGFAPYDNPEIEVLVLVEGAGDMNDGSATIAVPAVTQIMQAYFGITPPDPLPRGCQQDMPPLPPRFSAPSATPVTGPQPNGQRR</sequence>
<dbReference type="InterPro" id="IPR005311">
    <property type="entry name" value="PBP_dimer"/>
</dbReference>
<evidence type="ECO:0000256" key="3">
    <source>
        <dbReference type="ARBA" id="ARBA00007171"/>
    </source>
</evidence>
<dbReference type="GO" id="GO:0008658">
    <property type="term" value="F:penicillin binding"/>
    <property type="evidence" value="ECO:0007669"/>
    <property type="project" value="InterPro"/>
</dbReference>
<keyword evidence="15" id="KW-0808">Transferase</keyword>
<dbReference type="EC" id="2.4.1.129" evidence="15"/>
<keyword evidence="7" id="KW-0573">Peptidoglycan synthesis</keyword>
<dbReference type="Pfam" id="PF03717">
    <property type="entry name" value="PBP_dimer"/>
    <property type="match status" value="1"/>
</dbReference>
<dbReference type="EMBL" id="CP000804">
    <property type="protein sequence ID" value="ABU57765.1"/>
    <property type="molecule type" value="Genomic_DNA"/>
</dbReference>
<dbReference type="InterPro" id="IPR036138">
    <property type="entry name" value="PBP_dimer_sf"/>
</dbReference>
<keyword evidence="5 12" id="KW-0812">Transmembrane</keyword>
<evidence type="ECO:0000256" key="12">
    <source>
        <dbReference type="SAM" id="Phobius"/>
    </source>
</evidence>
<name>A7NJU5_ROSCS</name>
<keyword evidence="10" id="KW-0961">Cell wall biogenesis/degradation</keyword>
<dbReference type="InterPro" id="IPR012338">
    <property type="entry name" value="Beta-lactam/transpept-like"/>
</dbReference>
<organism evidence="15 16">
    <name type="scientific">Roseiflexus castenholzii (strain DSM 13941 / HLO8)</name>
    <dbReference type="NCBI Taxonomy" id="383372"/>
    <lineage>
        <taxon>Bacteria</taxon>
        <taxon>Bacillati</taxon>
        <taxon>Chloroflexota</taxon>
        <taxon>Chloroflexia</taxon>
        <taxon>Chloroflexales</taxon>
        <taxon>Roseiflexineae</taxon>
        <taxon>Roseiflexaceae</taxon>
        <taxon>Roseiflexus</taxon>
    </lineage>
</organism>
<dbReference type="GO" id="GO:0009252">
    <property type="term" value="P:peptidoglycan biosynthetic process"/>
    <property type="evidence" value="ECO:0007669"/>
    <property type="project" value="UniProtKB-KW"/>
</dbReference>
<dbReference type="SUPFAM" id="SSF56601">
    <property type="entry name" value="beta-lactamase/transpeptidase-like"/>
    <property type="match status" value="1"/>
</dbReference>